<accession>A0A484HB99</accession>
<feature type="transmembrane region" description="Helical" evidence="9">
    <location>
        <begin position="125"/>
        <end position="146"/>
    </location>
</feature>
<dbReference type="InterPro" id="IPR023234">
    <property type="entry name" value="NarG-like_domain"/>
</dbReference>
<evidence type="ECO:0000256" key="3">
    <source>
        <dbReference type="ARBA" id="ARBA00022475"/>
    </source>
</evidence>
<comment type="subcellular location">
    <subcellularLocation>
        <location evidence="1">Cell membrane</location>
        <topology evidence="1">Multi-pass membrane protein</topology>
    </subcellularLocation>
</comment>
<feature type="transmembrane region" description="Helical" evidence="9">
    <location>
        <begin position="247"/>
        <end position="270"/>
    </location>
</feature>
<dbReference type="NCBIfam" id="NF038037">
    <property type="entry name" value="cytob_DsrM"/>
    <property type="match status" value="1"/>
</dbReference>
<evidence type="ECO:0000256" key="9">
    <source>
        <dbReference type="SAM" id="Phobius"/>
    </source>
</evidence>
<keyword evidence="5" id="KW-0249">Electron transport</keyword>
<evidence type="ECO:0000259" key="10">
    <source>
        <dbReference type="Pfam" id="PF02665"/>
    </source>
</evidence>
<proteinExistence type="predicted"/>
<dbReference type="InterPro" id="IPR051936">
    <property type="entry name" value="Heme-iron_electron_transfer"/>
</dbReference>
<evidence type="ECO:0000256" key="2">
    <source>
        <dbReference type="ARBA" id="ARBA00022448"/>
    </source>
</evidence>
<feature type="transmembrane region" description="Helical" evidence="9">
    <location>
        <begin position="166"/>
        <end position="189"/>
    </location>
</feature>
<name>A0A484HB99_9BACT</name>
<keyword evidence="8 9" id="KW-0472">Membrane</keyword>
<dbReference type="EMBL" id="CAACVI010000001">
    <property type="protein sequence ID" value="VEN72581.1"/>
    <property type="molecule type" value="Genomic_DNA"/>
</dbReference>
<reference evidence="11" key="1">
    <citation type="submission" date="2019-01" db="EMBL/GenBank/DDBJ databases">
        <authorList>
            <consortium name="Genoscope - CEA"/>
            <person name="William W."/>
        </authorList>
    </citation>
    <scope>NUCLEOTIDE SEQUENCE</scope>
    <source>
        <strain evidence="11">CR-1</strain>
    </source>
</reference>
<keyword evidence="4 9" id="KW-0812">Transmembrane</keyword>
<feature type="transmembrane region" description="Helical" evidence="9">
    <location>
        <begin position="201"/>
        <end position="227"/>
    </location>
</feature>
<dbReference type="GO" id="GO:0020037">
    <property type="term" value="F:heme binding"/>
    <property type="evidence" value="ECO:0007669"/>
    <property type="project" value="TreeGrafter"/>
</dbReference>
<evidence type="ECO:0000256" key="1">
    <source>
        <dbReference type="ARBA" id="ARBA00004651"/>
    </source>
</evidence>
<evidence type="ECO:0000256" key="4">
    <source>
        <dbReference type="ARBA" id="ARBA00022692"/>
    </source>
</evidence>
<keyword evidence="7" id="KW-0560">Oxidoreductase</keyword>
<dbReference type="GO" id="GO:0009055">
    <property type="term" value="F:electron transfer activity"/>
    <property type="evidence" value="ECO:0007669"/>
    <property type="project" value="TreeGrafter"/>
</dbReference>
<keyword evidence="3" id="KW-1003">Cell membrane</keyword>
<feature type="domain" description="NarG-like" evidence="10">
    <location>
        <begin position="126"/>
        <end position="278"/>
    </location>
</feature>
<evidence type="ECO:0000313" key="11">
    <source>
        <dbReference type="EMBL" id="VEN72581.1"/>
    </source>
</evidence>
<keyword evidence="6 9" id="KW-1133">Transmembrane helix</keyword>
<dbReference type="PANTHER" id="PTHR30598:SF3">
    <property type="entry name" value="RESPIRATORY NITRATE REDUCTASE 1 GAMMA CHAIN"/>
    <property type="match status" value="1"/>
</dbReference>
<keyword evidence="2" id="KW-0813">Transport</keyword>
<dbReference type="InterPro" id="IPR036197">
    <property type="entry name" value="NarG-like_sf"/>
</dbReference>
<dbReference type="PANTHER" id="PTHR30598">
    <property type="entry name" value="NITRATE REDUCTASE PRIVATE CHAPERONE, REDOX ENZYME MATURATION PROTEIN REMP FAMILY"/>
    <property type="match status" value="1"/>
</dbReference>
<dbReference type="SUPFAM" id="SSF103501">
    <property type="entry name" value="Respiratory nitrate reductase 1 gamma chain"/>
    <property type="match status" value="1"/>
</dbReference>
<protein>
    <submittedName>
        <fullName evidence="11">Hdr-like menaquinol oxidoreductase cytochrome b-like subunit</fullName>
    </submittedName>
</protein>
<sequence length="344" mass="38848">MNVKYMWSLLAAIALFLVSYAGSEAGLQALFGIVIPYLAIVIFLAGVIWRVMNWARSPVPFRIPTTCGQQKSLPWIKQNKIDNPSSKGAVVLRMIMEILFFRSLFRNTRAGIVKDGSKISYKLEIWLWLGALAFHWSFFTVLARHMRFFLEPVPAPVAFLEKLDGFLQIGLPGILISGVLLLAGALFLLVRRIVLPHVRYISLAADYFPLFIILGIAISGIMMRYFTKIDVVAAKQLAMGLVTFHPVIPEGIGGVFFVHLFFVSVLLIYFPFSKLMHLGGVFLSPTRNLTADTRARRHVNPWNYPVHVHTYEEYEDDFREKMIGAGLPVEKTTTAEAPQTEEKE</sequence>
<evidence type="ECO:0000256" key="7">
    <source>
        <dbReference type="ARBA" id="ARBA00023002"/>
    </source>
</evidence>
<dbReference type="GO" id="GO:0019645">
    <property type="term" value="P:anaerobic electron transport chain"/>
    <property type="evidence" value="ECO:0007669"/>
    <property type="project" value="TreeGrafter"/>
</dbReference>
<evidence type="ECO:0000256" key="5">
    <source>
        <dbReference type="ARBA" id="ARBA00022982"/>
    </source>
</evidence>
<gene>
    <name evidence="11" type="primary">hmeC</name>
    <name evidence="11" type="ORF">EPICR_10080</name>
</gene>
<dbReference type="AlphaFoldDB" id="A0A484HB99"/>
<dbReference type="Pfam" id="PF02665">
    <property type="entry name" value="Nitrate_red_gam"/>
    <property type="match status" value="1"/>
</dbReference>
<dbReference type="GO" id="GO:0008940">
    <property type="term" value="F:nitrate reductase activity"/>
    <property type="evidence" value="ECO:0007669"/>
    <property type="project" value="TreeGrafter"/>
</dbReference>
<evidence type="ECO:0000256" key="8">
    <source>
        <dbReference type="ARBA" id="ARBA00023136"/>
    </source>
</evidence>
<evidence type="ECO:0000256" key="6">
    <source>
        <dbReference type="ARBA" id="ARBA00022989"/>
    </source>
</evidence>
<organism evidence="11">
    <name type="scientific">uncultured Desulfobacteraceae bacterium</name>
    <dbReference type="NCBI Taxonomy" id="218296"/>
    <lineage>
        <taxon>Bacteria</taxon>
        <taxon>Pseudomonadati</taxon>
        <taxon>Thermodesulfobacteriota</taxon>
        <taxon>Desulfobacteria</taxon>
        <taxon>Desulfobacterales</taxon>
        <taxon>Desulfobacteraceae</taxon>
        <taxon>environmental samples</taxon>
    </lineage>
</organism>
<dbReference type="InterPro" id="IPR047660">
    <property type="entry name" value="DsrM"/>
</dbReference>
<feature type="transmembrane region" description="Helical" evidence="9">
    <location>
        <begin position="31"/>
        <end position="52"/>
    </location>
</feature>
<dbReference type="GO" id="GO:0005886">
    <property type="term" value="C:plasma membrane"/>
    <property type="evidence" value="ECO:0007669"/>
    <property type="project" value="UniProtKB-SubCell"/>
</dbReference>
<dbReference type="Gene3D" id="1.20.950.20">
    <property type="entry name" value="Transmembrane di-heme cytochromes, Chain C"/>
    <property type="match status" value="1"/>
</dbReference>